<dbReference type="RefSeq" id="WP_223644743.1">
    <property type="nucleotide sequence ID" value="NZ_JAIQBY010000024.1"/>
</dbReference>
<evidence type="ECO:0000313" key="2">
    <source>
        <dbReference type="EMBL" id="MBZ4195527.1"/>
    </source>
</evidence>
<keyword evidence="1" id="KW-1133">Transmembrane helix</keyword>
<evidence type="ECO:0000313" key="3">
    <source>
        <dbReference type="Proteomes" id="UP000772186"/>
    </source>
</evidence>
<comment type="caution">
    <text evidence="2">The sequence shown here is derived from an EMBL/GenBank/DDBJ whole genome shotgun (WGS) entry which is preliminary data.</text>
</comment>
<protein>
    <submittedName>
        <fullName evidence="2">DUF3899 domain-containing protein</fullName>
    </submittedName>
</protein>
<sequence length="117" mass="13553">TNSSIRIAQDVTFIISLTILTYVGMMYLLTSKLFFSSIKKNNVKRENEIIEKIYEVKSKPSSPERNMRLKILKEQLEEEKKKNKFDSHISKNNFVLWLLSAISIIFLISAIILTAVN</sequence>
<feature type="transmembrane region" description="Helical" evidence="1">
    <location>
        <begin position="12"/>
        <end position="35"/>
    </location>
</feature>
<keyword evidence="1" id="KW-0812">Transmembrane</keyword>
<organism evidence="2 3">
    <name type="scientific">Mycoplasma tauri</name>
    <dbReference type="NCBI Taxonomy" id="547987"/>
    <lineage>
        <taxon>Bacteria</taxon>
        <taxon>Bacillati</taxon>
        <taxon>Mycoplasmatota</taxon>
        <taxon>Mollicutes</taxon>
        <taxon>Mycoplasmataceae</taxon>
        <taxon>Mycoplasma</taxon>
    </lineage>
</organism>
<dbReference type="AlphaFoldDB" id="A0A953T7C3"/>
<dbReference type="EMBL" id="JAIQBY010000024">
    <property type="protein sequence ID" value="MBZ4195527.1"/>
    <property type="molecule type" value="Genomic_DNA"/>
</dbReference>
<name>A0A953T7C3_9MOLU</name>
<reference evidence="2 3" key="1">
    <citation type="submission" date="2021-09" db="EMBL/GenBank/DDBJ databases">
        <title>WGS of Mycoplasma sp. Zaradi2 strains.</title>
        <authorList>
            <person name="Spergser J."/>
        </authorList>
    </citation>
    <scope>NUCLEOTIDE SEQUENCE [LARGE SCALE GENOMIC DNA]</scope>
    <source>
        <strain evidence="2 3">1331</strain>
    </source>
</reference>
<accession>A0A953T7C3</accession>
<evidence type="ECO:0000256" key="1">
    <source>
        <dbReference type="SAM" id="Phobius"/>
    </source>
</evidence>
<gene>
    <name evidence="2" type="ORF">LAD73_02240</name>
</gene>
<feature type="transmembrane region" description="Helical" evidence="1">
    <location>
        <begin position="94"/>
        <end position="116"/>
    </location>
</feature>
<keyword evidence="1" id="KW-0472">Membrane</keyword>
<keyword evidence="3" id="KW-1185">Reference proteome</keyword>
<proteinExistence type="predicted"/>
<feature type="non-terminal residue" evidence="2">
    <location>
        <position position="1"/>
    </location>
</feature>
<dbReference type="Proteomes" id="UP000772186">
    <property type="component" value="Unassembled WGS sequence"/>
</dbReference>